<name>A0ABM0JE53_APLCA</name>
<dbReference type="RefSeq" id="XP_005091628.1">
    <property type="nucleotide sequence ID" value="XM_005091571.3"/>
</dbReference>
<dbReference type="CDD" id="cd02895">
    <property type="entry name" value="GGTase-I"/>
    <property type="match status" value="1"/>
</dbReference>
<organism evidence="14 15">
    <name type="scientific">Aplysia californica</name>
    <name type="common">California sea hare</name>
    <dbReference type="NCBI Taxonomy" id="6500"/>
    <lineage>
        <taxon>Eukaryota</taxon>
        <taxon>Metazoa</taxon>
        <taxon>Spiralia</taxon>
        <taxon>Lophotrochozoa</taxon>
        <taxon>Mollusca</taxon>
        <taxon>Gastropoda</taxon>
        <taxon>Heterobranchia</taxon>
        <taxon>Euthyneura</taxon>
        <taxon>Tectipleura</taxon>
        <taxon>Aplysiida</taxon>
        <taxon>Aplysioidea</taxon>
        <taxon>Aplysiidae</taxon>
        <taxon>Aplysia</taxon>
    </lineage>
</organism>
<dbReference type="PANTHER" id="PTHR11774">
    <property type="entry name" value="GERANYLGERANYL TRANSFERASE TYPE BETA SUBUNIT"/>
    <property type="match status" value="1"/>
</dbReference>
<evidence type="ECO:0000313" key="14">
    <source>
        <dbReference type="Proteomes" id="UP000694888"/>
    </source>
</evidence>
<dbReference type="Gene3D" id="1.50.10.20">
    <property type="match status" value="1"/>
</dbReference>
<keyword evidence="10" id="KW-0862">Zinc</keyword>
<dbReference type="InterPro" id="IPR008930">
    <property type="entry name" value="Terpenoid_cyclase/PrenylTrfase"/>
</dbReference>
<keyword evidence="6" id="KW-0637">Prenyltransferase</keyword>
<evidence type="ECO:0000259" key="13">
    <source>
        <dbReference type="Pfam" id="PF00432"/>
    </source>
</evidence>
<keyword evidence="11" id="KW-0460">Magnesium</keyword>
<dbReference type="Pfam" id="PF00432">
    <property type="entry name" value="Prenyltrans"/>
    <property type="match status" value="1"/>
</dbReference>
<dbReference type="EC" id="2.5.1.59" evidence="4"/>
<dbReference type="InterPro" id="IPR045089">
    <property type="entry name" value="PGGT1B-like"/>
</dbReference>
<comment type="cofactor">
    <cofactor evidence="2">
        <name>Zn(2+)</name>
        <dbReference type="ChEBI" id="CHEBI:29105"/>
    </cofactor>
</comment>
<dbReference type="Proteomes" id="UP000694888">
    <property type="component" value="Unplaced"/>
</dbReference>
<sequence length="391" mass="43513">MATESSTNVQLCEEKIHIMDKIKKNVSGYHKGSQPVKTRGEPVERAKHIKYFKRVLSVLPSHHLDSHRVSVAFFAISGLDVLEAMKELSDSRENIVKWIYSLQIQPNDTNLEQCGFRGCSTLGHAFDTEIAATQDIPYDSSNIAMTYTALVSLLILGDDLSGVHKEPVLAGIKSLQQEDGSFISVLEGSENDMRFVYCACCVCFILDDWSGMDKDKTTSYIVQSLSYEGAFGQRPFNEAHGGSTFCAVASLYLMGRLTTALTERQQTQLKRWLLRRQETGFTGRPNKPADTCYSFWVGAALQMLGMLDLSNVTFNRSFVLSAQSSLTGGLSKYPDHVPDPLHTYLGLCGLSLIGEPGLSPVHPALNMTQRAFDHLCNLHRLWQEKKESKSI</sequence>
<comment type="cofactor">
    <cofactor evidence="1">
        <name>Mg(2+)</name>
        <dbReference type="ChEBI" id="CHEBI:18420"/>
    </cofactor>
</comment>
<evidence type="ECO:0000256" key="6">
    <source>
        <dbReference type="ARBA" id="ARBA00022602"/>
    </source>
</evidence>
<keyword evidence="14" id="KW-1185">Reference proteome</keyword>
<dbReference type="GeneID" id="101847793"/>
<dbReference type="PANTHER" id="PTHR11774:SF4">
    <property type="entry name" value="GERANYLGERANYL TRANSFERASE TYPE-1 SUBUNIT BETA"/>
    <property type="match status" value="1"/>
</dbReference>
<gene>
    <name evidence="15" type="primary">LOC101847793</name>
</gene>
<accession>A0ABM0JE53</accession>
<dbReference type="InterPro" id="IPR041960">
    <property type="entry name" value="GGTase_I_beta"/>
</dbReference>
<evidence type="ECO:0000256" key="2">
    <source>
        <dbReference type="ARBA" id="ARBA00001947"/>
    </source>
</evidence>
<feature type="domain" description="Prenyltransferase alpha-alpha toroid" evidence="13">
    <location>
        <begin position="44"/>
        <end position="367"/>
    </location>
</feature>
<evidence type="ECO:0000256" key="11">
    <source>
        <dbReference type="ARBA" id="ARBA00022842"/>
    </source>
</evidence>
<evidence type="ECO:0000256" key="12">
    <source>
        <dbReference type="ARBA" id="ARBA00031713"/>
    </source>
</evidence>
<comment type="similarity">
    <text evidence="3">Belongs to the protein prenyltransferase subunit beta family.</text>
</comment>
<dbReference type="InterPro" id="IPR001330">
    <property type="entry name" value="Prenyltrans"/>
</dbReference>
<dbReference type="GO" id="GO:0016740">
    <property type="term" value="F:transferase activity"/>
    <property type="evidence" value="ECO:0007669"/>
    <property type="project" value="UniProtKB-KW"/>
</dbReference>
<evidence type="ECO:0000256" key="3">
    <source>
        <dbReference type="ARBA" id="ARBA00010497"/>
    </source>
</evidence>
<reference evidence="15" key="1">
    <citation type="submission" date="2025-08" db="UniProtKB">
        <authorList>
            <consortium name="RefSeq"/>
        </authorList>
    </citation>
    <scope>IDENTIFICATION</scope>
</reference>
<evidence type="ECO:0000256" key="9">
    <source>
        <dbReference type="ARBA" id="ARBA00022737"/>
    </source>
</evidence>
<proteinExistence type="inferred from homology"/>
<keyword evidence="8" id="KW-0479">Metal-binding</keyword>
<keyword evidence="7 15" id="KW-0808">Transferase</keyword>
<protein>
    <recommendedName>
        <fullName evidence="5">Geranylgeranyl transferase type-1 subunit beta</fullName>
        <ecNumber evidence="4">2.5.1.59</ecNumber>
    </recommendedName>
    <alternativeName>
        <fullName evidence="12">Geranylgeranyl transferase type I subunit beta</fullName>
    </alternativeName>
</protein>
<evidence type="ECO:0000256" key="1">
    <source>
        <dbReference type="ARBA" id="ARBA00001946"/>
    </source>
</evidence>
<evidence type="ECO:0000256" key="5">
    <source>
        <dbReference type="ARBA" id="ARBA00020603"/>
    </source>
</evidence>
<evidence type="ECO:0000256" key="7">
    <source>
        <dbReference type="ARBA" id="ARBA00022679"/>
    </source>
</evidence>
<evidence type="ECO:0000256" key="4">
    <source>
        <dbReference type="ARBA" id="ARBA00012700"/>
    </source>
</evidence>
<evidence type="ECO:0000313" key="15">
    <source>
        <dbReference type="RefSeq" id="XP_005091628.1"/>
    </source>
</evidence>
<evidence type="ECO:0000256" key="10">
    <source>
        <dbReference type="ARBA" id="ARBA00022833"/>
    </source>
</evidence>
<keyword evidence="9" id="KW-0677">Repeat</keyword>
<evidence type="ECO:0000256" key="8">
    <source>
        <dbReference type="ARBA" id="ARBA00022723"/>
    </source>
</evidence>
<dbReference type="SUPFAM" id="SSF48239">
    <property type="entry name" value="Terpenoid cyclases/Protein prenyltransferases"/>
    <property type="match status" value="1"/>
</dbReference>